<evidence type="ECO:0000256" key="2">
    <source>
        <dbReference type="ARBA" id="ARBA00015915"/>
    </source>
</evidence>
<dbReference type="PANTHER" id="PTHR42953:SF3">
    <property type="entry name" value="HIGH-AFFINITY ZINC UPTAKE SYSTEM PROTEIN ZNUA"/>
    <property type="match status" value="1"/>
</dbReference>
<feature type="chain" id="PRO_5017018000" description="High-affinity zinc uptake system protein ZnuA" evidence="7">
    <location>
        <begin position="25"/>
        <end position="357"/>
    </location>
</feature>
<comment type="similarity">
    <text evidence="1">Belongs to the bacterial solute-binding protein 9 family.</text>
</comment>
<evidence type="ECO:0000256" key="7">
    <source>
        <dbReference type="SAM" id="SignalP"/>
    </source>
</evidence>
<evidence type="ECO:0000313" key="8">
    <source>
        <dbReference type="EMBL" id="RDE19564.1"/>
    </source>
</evidence>
<evidence type="ECO:0000256" key="4">
    <source>
        <dbReference type="ARBA" id="ARBA00022729"/>
    </source>
</evidence>
<dbReference type="EMBL" id="QQOH01000003">
    <property type="protein sequence ID" value="RDE19564.1"/>
    <property type="molecule type" value="Genomic_DNA"/>
</dbReference>
<dbReference type="GO" id="GO:0006829">
    <property type="term" value="P:zinc ion transport"/>
    <property type="evidence" value="ECO:0007669"/>
    <property type="project" value="UniProtKB-KW"/>
</dbReference>
<keyword evidence="5" id="KW-0862">Zinc</keyword>
<dbReference type="GO" id="GO:0046872">
    <property type="term" value="F:metal ion binding"/>
    <property type="evidence" value="ECO:0007669"/>
    <property type="project" value="InterPro"/>
</dbReference>
<keyword evidence="3" id="KW-0813">Transport</keyword>
<dbReference type="AlphaFoldDB" id="A0A369WFW6"/>
<keyword evidence="5" id="KW-0406">Ion transport</keyword>
<evidence type="ECO:0000256" key="1">
    <source>
        <dbReference type="ARBA" id="ARBA00011028"/>
    </source>
</evidence>
<keyword evidence="5" id="KW-0864">Zinc transport</keyword>
<evidence type="ECO:0000313" key="9">
    <source>
        <dbReference type="Proteomes" id="UP000253769"/>
    </source>
</evidence>
<dbReference type="Gene3D" id="3.40.50.1980">
    <property type="entry name" value="Nitrogenase molybdenum iron protein domain"/>
    <property type="match status" value="3"/>
</dbReference>
<dbReference type="Proteomes" id="UP000253769">
    <property type="component" value="Unassembled WGS sequence"/>
</dbReference>
<sequence>MPHFSVAALLLTAVLSLISVQARALDVVATIQPIKLLVAEITDGVVEPKLLLPANTSPHDFQLKPSQRRTIQQADVIFWIGPDMEMALNKPLAQLDDHTLLVTLAEGALDSEKLHQEHDEHEAHEEHEAHQDHDEHKENDAHDEEHDHDEHEAHKEHAEHEENDHDDHAQEAASHEHGHDHEHGEDLHLWLDPHEGERIAKLVAETLSQADPNNRPKYQQNLAEFLTDLEDLDKQLKQRLKPLSGKGYFVFHDAYNRFEAHYGLSHLGAITISPERSPGAKHAAEIRERLIKNEAVCVFSEPQFPSPLVSNLIEGTDVGSGVLDPMGGQIAQGPKGYLRFLEQMAADFEACLSQSNN</sequence>
<comment type="caution">
    <text evidence="8">The sequence shown here is derived from an EMBL/GenBank/DDBJ whole genome shotgun (WGS) entry which is preliminary data.</text>
</comment>
<protein>
    <recommendedName>
        <fullName evidence="2">High-affinity zinc uptake system protein ZnuA</fullName>
    </recommendedName>
</protein>
<evidence type="ECO:0000256" key="6">
    <source>
        <dbReference type="SAM" id="MobiDB-lite"/>
    </source>
</evidence>
<proteinExistence type="inferred from homology"/>
<gene>
    <name evidence="8" type="ORF">DV711_11790</name>
</gene>
<evidence type="ECO:0000256" key="3">
    <source>
        <dbReference type="ARBA" id="ARBA00022448"/>
    </source>
</evidence>
<name>A0A369WFW6_9GAMM</name>
<accession>A0A369WFW6</accession>
<feature type="signal peptide" evidence="7">
    <location>
        <begin position="1"/>
        <end position="24"/>
    </location>
</feature>
<keyword evidence="9" id="KW-1185">Reference proteome</keyword>
<organism evidence="8 9">
    <name type="scientific">Motiliproteus coralliicola</name>
    <dbReference type="NCBI Taxonomy" id="2283196"/>
    <lineage>
        <taxon>Bacteria</taxon>
        <taxon>Pseudomonadati</taxon>
        <taxon>Pseudomonadota</taxon>
        <taxon>Gammaproteobacteria</taxon>
        <taxon>Oceanospirillales</taxon>
        <taxon>Oceanospirillaceae</taxon>
        <taxon>Motiliproteus</taxon>
    </lineage>
</organism>
<reference evidence="8 9" key="1">
    <citation type="submission" date="2018-07" db="EMBL/GenBank/DDBJ databases">
        <title>Motiliproteus coralliicola sp. nov., a bacterium isolated from Coral.</title>
        <authorList>
            <person name="Wang G."/>
        </authorList>
    </citation>
    <scope>NUCLEOTIDE SEQUENCE [LARGE SCALE GENOMIC DNA]</scope>
    <source>
        <strain evidence="8 9">C34</strain>
    </source>
</reference>
<dbReference type="OrthoDB" id="7346865at2"/>
<dbReference type="Pfam" id="PF01297">
    <property type="entry name" value="ZnuA"/>
    <property type="match status" value="1"/>
</dbReference>
<keyword evidence="4 7" id="KW-0732">Signal</keyword>
<dbReference type="InterPro" id="IPR006127">
    <property type="entry name" value="ZnuA-like"/>
</dbReference>
<feature type="region of interest" description="Disordered" evidence="6">
    <location>
        <begin position="114"/>
        <end position="184"/>
    </location>
</feature>
<dbReference type="PANTHER" id="PTHR42953">
    <property type="entry name" value="HIGH-AFFINITY ZINC UPTAKE SYSTEM PROTEIN ZNUA-RELATED"/>
    <property type="match status" value="1"/>
</dbReference>
<dbReference type="InterPro" id="IPR050492">
    <property type="entry name" value="Bact_metal-bind_prot9"/>
</dbReference>
<dbReference type="SUPFAM" id="SSF53807">
    <property type="entry name" value="Helical backbone' metal receptor"/>
    <property type="match status" value="1"/>
</dbReference>
<evidence type="ECO:0000256" key="5">
    <source>
        <dbReference type="ARBA" id="ARBA00022906"/>
    </source>
</evidence>